<evidence type="ECO:0000313" key="2">
    <source>
        <dbReference type="Proteomes" id="UP001164305"/>
    </source>
</evidence>
<keyword evidence="1" id="KW-0238">DNA-binding</keyword>
<gene>
    <name evidence="1" type="ORF">BRM3_08670</name>
</gene>
<accession>A0ABY6FYM3</accession>
<dbReference type="InterPro" id="IPR009351">
    <property type="entry name" value="AlkZ-like"/>
</dbReference>
<keyword evidence="2" id="KW-1185">Reference proteome</keyword>
<name>A0ABY6FYM3_9MICO</name>
<evidence type="ECO:0000313" key="1">
    <source>
        <dbReference type="EMBL" id="UYG15716.1"/>
    </source>
</evidence>
<organism evidence="1 2">
    <name type="scientific">Brachybacterium huguangmaarense</name>
    <dbReference type="NCBI Taxonomy" id="1652028"/>
    <lineage>
        <taxon>Bacteria</taxon>
        <taxon>Bacillati</taxon>
        <taxon>Actinomycetota</taxon>
        <taxon>Actinomycetes</taxon>
        <taxon>Micrococcales</taxon>
        <taxon>Dermabacteraceae</taxon>
        <taxon>Brachybacterium</taxon>
    </lineage>
</organism>
<sequence length="426" mass="47305">MPDRVTWAQARRIALRSQGIGRGRREAAPDRRSSREALRRTIARTHLLQIDSVSVFARAHHMPVFTRAGRWDPAVLDTASAPGPRRLLVESLAHEAAYTTLPVHDLLAFRRRRAARKDWGAVRRAAGADPDVLAGIERTIAEHGPVSAAAVSRLRGDDRKPEQGWGWRRTDTQWIVEYLFRSGRLDCVGRNAAFERLYILAEDRAAAPLELDVGAFEPDAPDEDPAAVLELARRAAAALGIATPADIADYFRLPQREVAPALATLRASGELRTVAVGHPRGDREMLRWHEAPSAAPVAAEALVSPFDPVAFFRRRLAELFDVEYRIGIYTPREQRTHGYYPLPFLLGDRFEARVDLRADRARGVLEVCEVHREPLVHLGRRHRPEPAAVARALARELERAAAWQGLTAIEVRPLGDLAPGLAAALT</sequence>
<dbReference type="GO" id="GO:0003677">
    <property type="term" value="F:DNA binding"/>
    <property type="evidence" value="ECO:0007669"/>
    <property type="project" value="UniProtKB-KW"/>
</dbReference>
<dbReference type="Proteomes" id="UP001164305">
    <property type="component" value="Chromosome"/>
</dbReference>
<dbReference type="RefSeq" id="WP_263592930.1">
    <property type="nucleotide sequence ID" value="NZ_CP107020.1"/>
</dbReference>
<dbReference type="PANTHER" id="PTHR30528">
    <property type="entry name" value="CYTOPLASMIC PROTEIN"/>
    <property type="match status" value="1"/>
</dbReference>
<dbReference type="Pfam" id="PF06224">
    <property type="entry name" value="AlkZ-like"/>
    <property type="match status" value="1"/>
</dbReference>
<reference evidence="1" key="1">
    <citation type="submission" date="2022-10" db="EMBL/GenBank/DDBJ databases">
        <title>Whole-Genome Sequencing of Brachybacterium huguangmaarense BRM-3, Isolated from Betula schmidtii.</title>
        <authorList>
            <person name="Haam D."/>
        </authorList>
    </citation>
    <scope>NUCLEOTIDE SEQUENCE</scope>
    <source>
        <strain evidence="1">BRM-3</strain>
    </source>
</reference>
<dbReference type="EMBL" id="CP107020">
    <property type="protein sequence ID" value="UYG15716.1"/>
    <property type="molecule type" value="Genomic_DNA"/>
</dbReference>
<protein>
    <submittedName>
        <fullName evidence="1">Winged helix DNA-binding domain-containing protein</fullName>
    </submittedName>
</protein>
<dbReference type="PANTHER" id="PTHR30528:SF0">
    <property type="entry name" value="CYTOPLASMIC PROTEIN"/>
    <property type="match status" value="1"/>
</dbReference>
<proteinExistence type="predicted"/>